<comment type="caution">
    <text evidence="12">The sequence shown here is derived from an EMBL/GenBank/DDBJ whole genome shotgun (WGS) entry which is preliminary data.</text>
</comment>
<dbReference type="PROSITE" id="PS00768">
    <property type="entry name" value="TRANSTHYRETIN_1"/>
    <property type="match status" value="1"/>
</dbReference>
<dbReference type="EC" id="3.5.2.17" evidence="5 10"/>
<keyword evidence="13" id="KW-1185">Reference proteome</keyword>
<evidence type="ECO:0000256" key="4">
    <source>
        <dbReference type="ARBA" id="ARBA00011881"/>
    </source>
</evidence>
<gene>
    <name evidence="12" type="ORF">BS640_15545</name>
</gene>
<dbReference type="PANTHER" id="PTHR10395:SF7">
    <property type="entry name" value="5-HYDROXYISOURATE HYDROLASE"/>
    <property type="match status" value="1"/>
</dbReference>
<evidence type="ECO:0000256" key="5">
    <source>
        <dbReference type="ARBA" id="ARBA00012609"/>
    </source>
</evidence>
<evidence type="ECO:0000313" key="13">
    <source>
        <dbReference type="Proteomes" id="UP000192536"/>
    </source>
</evidence>
<evidence type="ECO:0000256" key="6">
    <source>
        <dbReference type="ARBA" id="ARBA00017539"/>
    </source>
</evidence>
<evidence type="ECO:0000256" key="3">
    <source>
        <dbReference type="ARBA" id="ARBA00009850"/>
    </source>
</evidence>
<keyword evidence="7 10" id="KW-0659">Purine metabolism</keyword>
<feature type="binding site" evidence="9">
    <location>
        <position position="45"/>
    </location>
    <ligand>
        <name>substrate</name>
    </ligand>
</feature>
<evidence type="ECO:0000313" key="12">
    <source>
        <dbReference type="EMBL" id="ORJ24538.1"/>
    </source>
</evidence>
<dbReference type="Proteomes" id="UP000192536">
    <property type="component" value="Unassembled WGS sequence"/>
</dbReference>
<dbReference type="Gene3D" id="2.60.40.180">
    <property type="entry name" value="Transthyretin/hydroxyisourate hydrolase domain"/>
    <property type="match status" value="1"/>
</dbReference>
<dbReference type="InterPro" id="IPR014306">
    <property type="entry name" value="Hydroxyisourate_hydrolase"/>
</dbReference>
<evidence type="ECO:0000256" key="8">
    <source>
        <dbReference type="ARBA" id="ARBA00022801"/>
    </source>
</evidence>
<feature type="binding site" evidence="9">
    <location>
        <position position="108"/>
    </location>
    <ligand>
        <name>substrate</name>
    </ligand>
</feature>
<feature type="domain" description="Transthyretin/hydroxyisourate hydrolase" evidence="11">
    <location>
        <begin position="4"/>
        <end position="110"/>
    </location>
</feature>
<comment type="subunit">
    <text evidence="4 10">Homotetramer.</text>
</comment>
<dbReference type="InterPro" id="IPR000895">
    <property type="entry name" value="Transthyretin/HIU_hydrolase"/>
</dbReference>
<accession>A0A1X0WCM9</accession>
<dbReference type="AlphaFoldDB" id="A0A1X0WCM9"/>
<dbReference type="GO" id="GO:0006144">
    <property type="term" value="P:purine nucleobase metabolic process"/>
    <property type="evidence" value="ECO:0007669"/>
    <property type="project" value="UniProtKB-KW"/>
</dbReference>
<evidence type="ECO:0000256" key="7">
    <source>
        <dbReference type="ARBA" id="ARBA00022631"/>
    </source>
</evidence>
<dbReference type="EMBL" id="MRWE01000027">
    <property type="protein sequence ID" value="ORJ24538.1"/>
    <property type="molecule type" value="Genomic_DNA"/>
</dbReference>
<dbReference type="InterPro" id="IPR023416">
    <property type="entry name" value="Transthyretin/HIU_hydrolase_d"/>
</dbReference>
<dbReference type="RefSeq" id="WP_084912884.1">
    <property type="nucleotide sequence ID" value="NZ_MRWE01000027.1"/>
</dbReference>
<comment type="function">
    <text evidence="2">Catalyzes the hydrolysis of 5-hydroxyisourate (HIU) to 2-oxo-4-hydroxy-4-carboxy-5-ureidoimidazoline (OHCU).</text>
</comment>
<dbReference type="PRINTS" id="PR00189">
    <property type="entry name" value="TRNSTHYRETIN"/>
</dbReference>
<dbReference type="Pfam" id="PF00576">
    <property type="entry name" value="Transthyretin"/>
    <property type="match status" value="1"/>
</dbReference>
<dbReference type="GO" id="GO:0033971">
    <property type="term" value="F:hydroxyisourate hydrolase activity"/>
    <property type="evidence" value="ECO:0007669"/>
    <property type="project" value="UniProtKB-EC"/>
</dbReference>
<feature type="binding site" evidence="9">
    <location>
        <position position="7"/>
    </location>
    <ligand>
        <name>substrate</name>
    </ligand>
</feature>
<comment type="catalytic activity">
    <reaction evidence="1 10">
        <text>5-hydroxyisourate + H2O = 5-hydroxy-2-oxo-4-ureido-2,5-dihydro-1H-imidazole-5-carboxylate + H(+)</text>
        <dbReference type="Rhea" id="RHEA:23736"/>
        <dbReference type="ChEBI" id="CHEBI:15377"/>
        <dbReference type="ChEBI" id="CHEBI:15378"/>
        <dbReference type="ChEBI" id="CHEBI:18072"/>
        <dbReference type="ChEBI" id="CHEBI:58639"/>
        <dbReference type="EC" id="3.5.2.17"/>
    </reaction>
</comment>
<evidence type="ECO:0000259" key="11">
    <source>
        <dbReference type="Pfam" id="PF00576"/>
    </source>
</evidence>
<organism evidence="12 13">
    <name type="scientific">Rouxiella badensis</name>
    <dbReference type="NCBI Taxonomy" id="1646377"/>
    <lineage>
        <taxon>Bacteria</taxon>
        <taxon>Pseudomonadati</taxon>
        <taxon>Pseudomonadota</taxon>
        <taxon>Gammaproteobacteria</taxon>
        <taxon>Enterobacterales</taxon>
        <taxon>Yersiniaceae</taxon>
        <taxon>Rouxiella</taxon>
    </lineage>
</organism>
<reference evidence="12 13" key="1">
    <citation type="journal article" date="2017" name="Int. J. Syst. Evol. Microbiol.">
        <title>Rouxiella badensis sp. nov. and Rouxiella silvae sp. nov. isolated from peat bog soil in Germany and emendation of the genus description.</title>
        <authorList>
            <person name="Le Fleche-Mateos A."/>
            <person name="Kugler J.H."/>
            <person name="Hansen S.H."/>
            <person name="Syldatk C."/>
            <person name="Hausmann R."/>
            <person name="Lomprez F."/>
            <person name="Vandenbogaert M."/>
            <person name="Manuguerra J.C."/>
            <person name="Grimont P.A."/>
        </authorList>
    </citation>
    <scope>NUCLEOTIDE SEQUENCE [LARGE SCALE GENOMIC DNA]</scope>
    <source>
        <strain evidence="12 13">DSM 100043</strain>
    </source>
</reference>
<comment type="similarity">
    <text evidence="3 10">Belongs to the transthyretin family. 5-hydroxyisourate hydrolase subfamily.</text>
</comment>
<protein>
    <recommendedName>
        <fullName evidence="6 10">5-hydroxyisourate hydrolase</fullName>
        <shortName evidence="10">HIU hydrolase</shortName>
        <shortName evidence="10">HIUHase</shortName>
        <ecNumber evidence="5 10">3.5.2.17</ecNumber>
    </recommendedName>
</protein>
<evidence type="ECO:0000256" key="9">
    <source>
        <dbReference type="PIRSR" id="PIRSR600895-51"/>
    </source>
</evidence>
<evidence type="ECO:0000256" key="1">
    <source>
        <dbReference type="ARBA" id="ARBA00001043"/>
    </source>
</evidence>
<dbReference type="InterPro" id="IPR036817">
    <property type="entry name" value="Transthyretin/HIU_hydrolase_sf"/>
</dbReference>
<evidence type="ECO:0000256" key="2">
    <source>
        <dbReference type="ARBA" id="ARBA00002704"/>
    </source>
</evidence>
<dbReference type="NCBIfam" id="TIGR02962">
    <property type="entry name" value="hdxy_isourate"/>
    <property type="match status" value="1"/>
</dbReference>
<dbReference type="SUPFAM" id="SSF49472">
    <property type="entry name" value="Transthyretin (synonym: prealbumin)"/>
    <property type="match status" value="1"/>
</dbReference>
<dbReference type="CDD" id="cd05822">
    <property type="entry name" value="TLP_HIUase"/>
    <property type="match status" value="1"/>
</dbReference>
<sequence length="111" mass="12183">MTKITTHILDTSLGKPAANVRVWLEKIDGQQALKINETATDADGRAAGLTPEGVEAGNYRLYADVGAYFFANGRETLYNLAIVDFIISAEQAHYHLPILLSPYSYSTYRGS</sequence>
<dbReference type="PANTHER" id="PTHR10395">
    <property type="entry name" value="URICASE AND TRANSTHYRETIN-RELATED"/>
    <property type="match status" value="1"/>
</dbReference>
<dbReference type="InterPro" id="IPR023418">
    <property type="entry name" value="Thyroxine_BS"/>
</dbReference>
<evidence type="ECO:0000256" key="10">
    <source>
        <dbReference type="RuleBase" id="RU361270"/>
    </source>
</evidence>
<name>A0A1X0WCM9_9GAMM</name>
<dbReference type="STRING" id="1646377.BS640_15545"/>
<proteinExistence type="inferred from homology"/>
<keyword evidence="8 10" id="KW-0378">Hydrolase</keyword>